<sequence length="185" mass="21503">MFEQAMKQAMINWTNSLASTADNTVRRVNADKIVHQFDYHTSQPMVYQHQTSAQTGGYQYYALAPQPMTCQQPWLTVQHPQQPKVQHQTPAQLYQAGSYQHYASAPQPIAYQQLWSAVQQLQPMTHLQQWLDSYWPQASVLLPMESQLHKVVQPSMTWQTVVQPAIRHQVQSAIRQEKIQWEEFA</sequence>
<dbReference type="EMBL" id="CM029047">
    <property type="protein sequence ID" value="KAG2583081.1"/>
    <property type="molecule type" value="Genomic_DNA"/>
</dbReference>
<dbReference type="AlphaFoldDB" id="A0A8T0RB91"/>
<comment type="caution">
    <text evidence="1">The sequence shown here is derived from an EMBL/GenBank/DDBJ whole genome shotgun (WGS) entry which is preliminary data.</text>
</comment>
<gene>
    <name evidence="1" type="ORF">PVAP13_6KG148106</name>
</gene>
<evidence type="ECO:0000313" key="2">
    <source>
        <dbReference type="Proteomes" id="UP000823388"/>
    </source>
</evidence>
<organism evidence="1 2">
    <name type="scientific">Panicum virgatum</name>
    <name type="common">Blackwell switchgrass</name>
    <dbReference type="NCBI Taxonomy" id="38727"/>
    <lineage>
        <taxon>Eukaryota</taxon>
        <taxon>Viridiplantae</taxon>
        <taxon>Streptophyta</taxon>
        <taxon>Embryophyta</taxon>
        <taxon>Tracheophyta</taxon>
        <taxon>Spermatophyta</taxon>
        <taxon>Magnoliopsida</taxon>
        <taxon>Liliopsida</taxon>
        <taxon>Poales</taxon>
        <taxon>Poaceae</taxon>
        <taxon>PACMAD clade</taxon>
        <taxon>Panicoideae</taxon>
        <taxon>Panicodae</taxon>
        <taxon>Paniceae</taxon>
        <taxon>Panicinae</taxon>
        <taxon>Panicum</taxon>
        <taxon>Panicum sect. Hiantes</taxon>
    </lineage>
</organism>
<name>A0A8T0RB91_PANVG</name>
<dbReference type="Proteomes" id="UP000823388">
    <property type="component" value="Chromosome 6K"/>
</dbReference>
<reference evidence="1" key="1">
    <citation type="submission" date="2020-05" db="EMBL/GenBank/DDBJ databases">
        <title>WGS assembly of Panicum virgatum.</title>
        <authorList>
            <person name="Lovell J.T."/>
            <person name="Jenkins J."/>
            <person name="Shu S."/>
            <person name="Juenger T.E."/>
            <person name="Schmutz J."/>
        </authorList>
    </citation>
    <scope>NUCLEOTIDE SEQUENCE</scope>
    <source>
        <strain evidence="1">AP13</strain>
    </source>
</reference>
<accession>A0A8T0RB91</accession>
<protein>
    <submittedName>
        <fullName evidence="1">Uncharacterized protein</fullName>
    </submittedName>
</protein>
<evidence type="ECO:0000313" key="1">
    <source>
        <dbReference type="EMBL" id="KAG2583081.1"/>
    </source>
</evidence>
<proteinExistence type="predicted"/>
<keyword evidence="2" id="KW-1185">Reference proteome</keyword>